<dbReference type="Gene3D" id="3.40.50.2020">
    <property type="match status" value="1"/>
</dbReference>
<dbReference type="Proteomes" id="UP000027093">
    <property type="component" value="Chromosome"/>
</dbReference>
<dbReference type="STRING" id="926571.NVIE_0759"/>
<dbReference type="InterPro" id="IPR017932">
    <property type="entry name" value="GATase_2_dom"/>
</dbReference>
<dbReference type="Gene3D" id="3.60.20.10">
    <property type="entry name" value="Glutamine Phosphoribosylpyrophosphate, subunit 1, domain 1"/>
    <property type="match status" value="1"/>
</dbReference>
<evidence type="ECO:0000259" key="3">
    <source>
        <dbReference type="PROSITE" id="PS51278"/>
    </source>
</evidence>
<dbReference type="SUPFAM" id="SSF56235">
    <property type="entry name" value="N-terminal nucleophile aminohydrolases (Ntn hydrolases)"/>
    <property type="match status" value="1"/>
</dbReference>
<keyword evidence="4" id="KW-0328">Glycosyltransferase</keyword>
<protein>
    <submittedName>
        <fullName evidence="4">Putative amidophosphoribosyltransferase</fullName>
    </submittedName>
</protein>
<evidence type="ECO:0000313" key="5">
    <source>
        <dbReference type="Proteomes" id="UP000027093"/>
    </source>
</evidence>
<dbReference type="EMBL" id="CP007536">
    <property type="protein sequence ID" value="AIC14957.1"/>
    <property type="molecule type" value="Genomic_DNA"/>
</dbReference>
<dbReference type="GeneID" id="74946007"/>
<dbReference type="HOGENOM" id="CLU_596687_0_0_2"/>
<keyword evidence="2" id="KW-0315">Glutamine amidotransferase</keyword>
<reference evidence="4 5" key="1">
    <citation type="journal article" date="2014" name="Int. J. Syst. Evol. Microbiol.">
        <title>Nitrososphaera viennensis gen. nov., sp. nov., an aerobic and mesophilic, ammonia-oxidizing archaeon from soil and a member of the archaeal phylum Thaumarchaeota.</title>
        <authorList>
            <person name="Stieglmeier M."/>
            <person name="Klingl A."/>
            <person name="Alves R.J."/>
            <person name="Rittmann S.K."/>
            <person name="Melcher M."/>
            <person name="Leisch N."/>
            <person name="Schleper C."/>
        </authorList>
    </citation>
    <scope>NUCLEOTIDE SEQUENCE [LARGE SCALE GENOMIC DNA]</scope>
    <source>
        <strain evidence="4">EN76</strain>
    </source>
</reference>
<evidence type="ECO:0000313" key="4">
    <source>
        <dbReference type="EMBL" id="AIC14957.1"/>
    </source>
</evidence>
<evidence type="ECO:0000256" key="2">
    <source>
        <dbReference type="ARBA" id="ARBA00022962"/>
    </source>
</evidence>
<dbReference type="RefSeq" id="WP_075054066.1">
    <property type="nucleotide sequence ID" value="NZ_CP007536.1"/>
</dbReference>
<dbReference type="AlphaFoldDB" id="A0A060HP51"/>
<name>A0A060HP51_9ARCH</name>
<dbReference type="OrthoDB" id="5976at2157"/>
<dbReference type="PROSITE" id="PS51278">
    <property type="entry name" value="GATASE_TYPE_2"/>
    <property type="match status" value="1"/>
</dbReference>
<dbReference type="KEGG" id="nvn:NVIE_0759"/>
<proteinExistence type="predicted"/>
<keyword evidence="1 4" id="KW-0808">Transferase</keyword>
<organism evidence="4 5">
    <name type="scientific">Nitrososphaera viennensis EN76</name>
    <dbReference type="NCBI Taxonomy" id="926571"/>
    <lineage>
        <taxon>Archaea</taxon>
        <taxon>Nitrososphaerota</taxon>
        <taxon>Nitrososphaeria</taxon>
        <taxon>Nitrososphaerales</taxon>
        <taxon>Nitrososphaeraceae</taxon>
        <taxon>Nitrososphaera</taxon>
    </lineage>
</organism>
<accession>A0A060HP51</accession>
<dbReference type="GO" id="GO:0016757">
    <property type="term" value="F:glycosyltransferase activity"/>
    <property type="evidence" value="ECO:0007669"/>
    <property type="project" value="UniProtKB-KW"/>
</dbReference>
<dbReference type="InterPro" id="IPR029057">
    <property type="entry name" value="PRTase-like"/>
</dbReference>
<keyword evidence="5" id="KW-1185">Reference proteome</keyword>
<gene>
    <name evidence="4" type="ORF">NVIE_0759</name>
</gene>
<feature type="domain" description="Glutamine amidotransferase type-2" evidence="3">
    <location>
        <begin position="2"/>
        <end position="210"/>
    </location>
</feature>
<sequence>MAGIVAIYNHGTEPKQAVVYYLAHAMRMLQHRGKAYWRMMVGSGSAGAEGSLPADDAILKVAHKEKLGGVCGIGYLLKRSPPFASMQSAQVAFDGFFVDTEKLHLHPYVGPAKHSDSLFKIYHIFVTLLEKDPDRAVEFLDRHLRGNLLVKLQDEVYAYRDSTGFKPLVTASRKDRTLNIVASENSLRASLIDMEFSEIKPGQLLKLSKRAGLEVIATSHDSKLMMDPFEFIRESNVVATLGGKSIYEIRKSIGKAQANFLSLDLKVADLDSAYAEPDYTRPMALGFGLAYRKHFPPFDLAEGVIKDRYDDSDNMIDFSEQDSKNKLLTTGRSLKFVMQPLVKGKNIATVQGTIQTSATARETIYYLRNAGARRIDVVVSYVPTVDGRQVGLYTHNRDLVANKYVGEVSSINELNQNIAKELGADTVYYNSPAVLANGIGVPEHNLWFPEWVRFLDYK</sequence>
<dbReference type="PANTHER" id="PTHR11907">
    <property type="entry name" value="AMIDOPHOSPHORIBOSYLTRANSFERASE"/>
    <property type="match status" value="1"/>
</dbReference>
<dbReference type="InterPro" id="IPR029055">
    <property type="entry name" value="Ntn_hydrolases_N"/>
</dbReference>
<dbReference type="SUPFAM" id="SSF53271">
    <property type="entry name" value="PRTase-like"/>
    <property type="match status" value="1"/>
</dbReference>
<evidence type="ECO:0000256" key="1">
    <source>
        <dbReference type="ARBA" id="ARBA00022679"/>
    </source>
</evidence>